<dbReference type="PROSITE" id="PS51208">
    <property type="entry name" value="AUTOTRANSPORTER"/>
    <property type="match status" value="1"/>
</dbReference>
<feature type="domain" description="Autotransporter" evidence="2">
    <location>
        <begin position="2395"/>
        <end position="2698"/>
    </location>
</feature>
<accession>A0ABV7KAB2</accession>
<dbReference type="RefSeq" id="WP_378218545.1">
    <property type="nucleotide sequence ID" value="NZ_JBHRTK010000003.1"/>
</dbReference>
<evidence type="ECO:0000259" key="2">
    <source>
        <dbReference type="PROSITE" id="PS51208"/>
    </source>
</evidence>
<protein>
    <submittedName>
        <fullName evidence="3">Autotransporter outer membrane beta-barrel domain-containing protein</fullName>
    </submittedName>
</protein>
<organism evidence="3 4">
    <name type="scientific">Aquamicrobium soli</name>
    <dbReference type="NCBI Taxonomy" id="1811518"/>
    <lineage>
        <taxon>Bacteria</taxon>
        <taxon>Pseudomonadati</taxon>
        <taxon>Pseudomonadota</taxon>
        <taxon>Alphaproteobacteria</taxon>
        <taxon>Hyphomicrobiales</taxon>
        <taxon>Phyllobacteriaceae</taxon>
        <taxon>Aquamicrobium</taxon>
    </lineage>
</organism>
<keyword evidence="1" id="KW-0732">Signal</keyword>
<proteinExistence type="predicted"/>
<reference evidence="4" key="1">
    <citation type="journal article" date="2019" name="Int. J. Syst. Evol. Microbiol.">
        <title>The Global Catalogue of Microorganisms (GCM) 10K type strain sequencing project: providing services to taxonomists for standard genome sequencing and annotation.</title>
        <authorList>
            <consortium name="The Broad Institute Genomics Platform"/>
            <consortium name="The Broad Institute Genome Sequencing Center for Infectious Disease"/>
            <person name="Wu L."/>
            <person name="Ma J."/>
        </authorList>
    </citation>
    <scope>NUCLEOTIDE SEQUENCE [LARGE SCALE GENOMIC DNA]</scope>
    <source>
        <strain evidence="4">KCTC 52165</strain>
    </source>
</reference>
<dbReference type="InterPro" id="IPR005546">
    <property type="entry name" value="Autotransporte_beta"/>
</dbReference>
<keyword evidence="4" id="KW-1185">Reference proteome</keyword>
<dbReference type="SMART" id="SM00869">
    <property type="entry name" value="Autotransporter"/>
    <property type="match status" value="1"/>
</dbReference>
<gene>
    <name evidence="3" type="ORF">ACFOHJ_03425</name>
</gene>
<dbReference type="SUPFAM" id="SSF103515">
    <property type="entry name" value="Autotransporter"/>
    <property type="match status" value="1"/>
</dbReference>
<evidence type="ECO:0000256" key="1">
    <source>
        <dbReference type="SAM" id="SignalP"/>
    </source>
</evidence>
<feature type="chain" id="PRO_5045416313" evidence="1">
    <location>
        <begin position="27"/>
        <end position="2698"/>
    </location>
</feature>
<evidence type="ECO:0000313" key="4">
    <source>
        <dbReference type="Proteomes" id="UP001595583"/>
    </source>
</evidence>
<dbReference type="EMBL" id="JBHRTK010000003">
    <property type="protein sequence ID" value="MFC3205251.1"/>
    <property type="molecule type" value="Genomic_DNA"/>
</dbReference>
<evidence type="ECO:0000313" key="3">
    <source>
        <dbReference type="EMBL" id="MFC3205251.1"/>
    </source>
</evidence>
<dbReference type="Proteomes" id="UP001595583">
    <property type="component" value="Unassembled WGS sequence"/>
</dbReference>
<comment type="caution">
    <text evidence="3">The sequence shown here is derived from an EMBL/GenBank/DDBJ whole genome shotgun (WGS) entry which is preliminary data.</text>
</comment>
<feature type="signal peptide" evidence="1">
    <location>
        <begin position="1"/>
        <end position="26"/>
    </location>
</feature>
<dbReference type="InterPro" id="IPR036709">
    <property type="entry name" value="Autotransporte_beta_dom_sf"/>
</dbReference>
<sequence>MRRLTLLLGATALTGFGALLPAAVHAQQVLINQNGGEGENGGTINHQNDVNITYGGVGYLGTANGGPGADGSVSSGDNGGNGGSVTLTNTATIVTSNGNPFLGGATGISASANGGTGGEGGIFTILLVTKGYNGGNGGNGGTVSVTTTDGSNITTDGIFSAGIQATANGGNGGVGGGWFGALGSDSGNGGNGGNGGTAYVNNGGTIVTNGLYSAGILVRAAGGAGGDGGSGPGLVSGGGNGGGATLGGTAEGVNSGSITTNADYSAGMVVQSVGGGGGDGSDGGGLIAIGGTGGPGNDGRNATGTNTGHIVTGGTASVGMLVESIGGGGGNGAGAAGLISVGGSGDGGGVGGVATANLGGTIETTGNGSHGVFVQSIGGGGGNGGYAVGVAPNIAVAIGGSGGTGGNGGTVNVNLEENSSDVTVSTSGRSAAGIIAQSVGGGGGNGGGAVALGGIVGVSVGGSGNAAGDGAQVNYNVANAKVTTHGVDSTGVLIQSIGGGGGNGGFAISAGAAAAVGVGGNGAAGGKGGIVDATIGGSVSTGNDRSIGMIVQSIGGGGGNGGFTADVSLGASVGVGGRGAGGGDAGTVTLHMAPGATQSITTNGMDSAGLVVQSVGGGGGNGGFVGGLAAGANVGIGGNGGGAGNGVAVEATYNGSVETFRERSMGIIVQSIGGGGGNGGGQIGLSAGASVGIGGAGAGGGGAGTAKFFSTTGLNVTTHREDSAGVVVQSVGGGGGNGGFAFNGSVAASVGIGGKAGTASDAEAVTVGISSGLIHTIGDRSTGLIAQSIGGGGGTGGGTAGAGLGLNVSIGGKGGGGGTGSTVDVTNGAAIHTEGIQSHGVLAQSVGGGGGSGGFAVSVGGPSFSLGGSGASGGSGNRVYVENTGRIDTDRDMSIGIFAQSLGGSGGDGGFAIAAGAFAAVGIGGSGGGGGKGGVVEVRNTADITTKGALSHGILAQSVGGGGGNGGSVGTLAVGVWGAASVAIGGGGGDGNLSDQVTVTHKGDIHVGGAGSKAILAQSVGGSGGNGGAAYSGSFSGGPYASASVGVSVGGSGGDGGAGGKVTVRADGNLWADTDAAGAGGIVAQSIGGGGGNGGRAATITGSASNGVNVSLGVTVGGWAGDGGKSDLVIVDSGLNGGGSIVTKGAGAIGILAQSVAGSGGNGGDSWSAAGGYGSNVSVNAAVSVGGGGGDGNVSGDVLVHNAMTVTTGGDMSAAIVAQSIGGGGGNGGATNSATADLGTQNGVNVAVNVGVGGAGGTGNTSGAVDVTNSGNLTTGGDYSSGIVAQSIGGGGGMGGAANAKAFHVGGTSGTSVTANVGIGGKGGSGNDAALFRLDGDGNVIGAGVHVDNSGEIRTSGFNSIGILAMSVGGGGGGGGAASTDEEIVGGGSEGETSVGIGAAIALAAGGAGNGGTVSVTNSSLIITNGQDSYGISANSIGGGGGVGGSSSSGTIGKYAIGGSLGGAGGGGGNGAQVDVFNLASAGIWTQQERSIGIFAQSVGGGGGAGGAGASKGRSDGAEVSVNLSLGGSGNVGGNAGKVNVENSGWIQTDKANSHGILAQSIGGSGGVGGASATSANDSKVAVTLSLGGAGGDGGTSDKVTVKNFAGGDILTKGDNSHGIFAQSVGGGGGAGGAGSTENGEAETAVTLYVGGQGGEGSKGGEVRVDNYGRIETLGYISHGIFAQSVGGGGGASGAATGASKADMTIGGGASGLPIPIDLGDPNAKSDGGYVEVNNYGEIITHKDGSYGIFAQSVGGGGGYGGTVTSDAAGADSVTIGLGGKGGNGGDGGDVKVTVSGSIETFGARAHGVVAQSIGGGGGVGGDAKGQTSNALGIGGLGGKGGDGGNVTVIRTGTIVTHGVDSMAIFAQSVGGGGGLGGAGFGRFGATADGGSGIDNNTIGFNTFSGAKGSGGIVTIIQDGDVHAMGDRGHGIVAQAVGGGGGAGGTLTEGAAGSGGGIGDAQAASATTLSQVWVEGAQAYAMFGQSSTGQGNANSVHLGAGGSLIAQGLDSVAAYAESTSNLGYAKGNLTIDLNGAYAIGGGGTGVAIALVGGADNVVTNNSLTYAMGSSFTYVPAFQTFSLFAAGDEPFVPENAILASLFDDFSALTATGTSGNDQIDNIKTFNGDGSVKTLGRFIGNVDLGGGSNGFHNFIDSSVVNISILDPDTLAFVTPATIKLNGGTFLNDGLMTNNGIGALGSLMITGGYTQTLSGDLVTDLDLDNHMTDITDLTGAGSYAGDAPLNFTSIDRLFDRDGYVIATGDHIETTMTPTLAHPAVGFAFKTKASADEKSLILYSESPTFEDMIKDPASGVTDPGVFQMAGYFDGLQNVQALYDQPSELARMINMLRFSQTEEEFGKALTRLTPHYAVHSFEMINRSTDTMLQTARECTEGATYDYDGRCVWFSISPQQNYNRDMGPGATNRNDVYKTMSLGAMGELNDNWSLGGALGRTDFTSNVWFKGDLLSETTGESWQAYALAKYTNAQYFADFALGGGTGKFDGTRDTTIAQVGFIPGETLAGEYLDEILHAGIGNSVSYTQDASQFGASVRFGFTHQLGGVYVQPTLQFDARYLRVSGKESGSVAAFDFGGTANTYLSATPGLEIGTDIAISDKASLRAYAMGSIEFSNKDWKIEGQFKAVEGLGAPPLTLTEAVDSPLYRVGAGVELNGVNGVGLAVRYNGAFGKRVEMNAVSAALKVRF</sequence>
<name>A0ABV7KAB2_9HYPH</name>